<dbReference type="Proteomes" id="UP000237271">
    <property type="component" value="Unassembled WGS sequence"/>
</dbReference>
<feature type="domain" description="Mut7-C RNAse" evidence="1">
    <location>
        <begin position="28"/>
        <end position="114"/>
    </location>
</feature>
<dbReference type="EMBL" id="NCKW01002081">
    <property type="protein sequence ID" value="POM78248.1"/>
    <property type="molecule type" value="Genomic_DNA"/>
</dbReference>
<protein>
    <recommendedName>
        <fullName evidence="1">Mut7-C RNAse domain-containing protein</fullName>
    </recommendedName>
</protein>
<comment type="caution">
    <text evidence="2">The sequence shown here is derived from an EMBL/GenBank/DDBJ whole genome shotgun (WGS) entry which is preliminary data.</text>
</comment>
<sequence length="132" mass="14977">MWSLGILMRGSNHLDSWHEPSSHRDAGACLVLSDVECHKQFREIKLQFGLLDQINTRSLRCEHCNSEAFSPVDVTFARKEMSERLRKKSPPVSSSSGNATADRIYWAGPKYTRTLKRDIESCLPACPEETSH</sequence>
<dbReference type="AlphaFoldDB" id="A0A2P4YKB7"/>
<organism evidence="2 3">
    <name type="scientific">Phytophthora palmivora</name>
    <dbReference type="NCBI Taxonomy" id="4796"/>
    <lineage>
        <taxon>Eukaryota</taxon>
        <taxon>Sar</taxon>
        <taxon>Stramenopiles</taxon>
        <taxon>Oomycota</taxon>
        <taxon>Peronosporomycetes</taxon>
        <taxon>Peronosporales</taxon>
        <taxon>Peronosporaceae</taxon>
        <taxon>Phytophthora</taxon>
    </lineage>
</organism>
<evidence type="ECO:0000259" key="1">
    <source>
        <dbReference type="Pfam" id="PF01927"/>
    </source>
</evidence>
<reference evidence="2 3" key="1">
    <citation type="journal article" date="2017" name="Genome Biol. Evol.">
        <title>Phytophthora megakarya and P. palmivora, closely related causal agents of cacao black pod rot, underwent increases in genome sizes and gene numbers by different mechanisms.</title>
        <authorList>
            <person name="Ali S.S."/>
            <person name="Shao J."/>
            <person name="Lary D.J."/>
            <person name="Kronmiller B."/>
            <person name="Shen D."/>
            <person name="Strem M.D."/>
            <person name="Amoako-Attah I."/>
            <person name="Akrofi A.Y."/>
            <person name="Begoude B.A."/>
            <person name="Ten Hoopen G.M."/>
            <person name="Coulibaly K."/>
            <person name="Kebe B.I."/>
            <person name="Melnick R.L."/>
            <person name="Guiltinan M.J."/>
            <person name="Tyler B.M."/>
            <person name="Meinhardt L.W."/>
            <person name="Bailey B.A."/>
        </authorList>
    </citation>
    <scope>NUCLEOTIDE SEQUENCE [LARGE SCALE GENOMIC DNA]</scope>
    <source>
        <strain evidence="3">sbr112.9</strain>
    </source>
</reference>
<proteinExistence type="predicted"/>
<keyword evidence="3" id="KW-1185">Reference proteome</keyword>
<dbReference type="Pfam" id="PF01927">
    <property type="entry name" value="Mut7-C"/>
    <property type="match status" value="1"/>
</dbReference>
<gene>
    <name evidence="2" type="ORF">PHPALM_4239</name>
</gene>
<evidence type="ECO:0000313" key="2">
    <source>
        <dbReference type="EMBL" id="POM78248.1"/>
    </source>
</evidence>
<dbReference type="InterPro" id="IPR002782">
    <property type="entry name" value="Mut7-C_RNAse_dom"/>
</dbReference>
<evidence type="ECO:0000313" key="3">
    <source>
        <dbReference type="Proteomes" id="UP000237271"/>
    </source>
</evidence>
<dbReference type="OrthoDB" id="10261556at2759"/>
<name>A0A2P4YKB7_9STRA</name>
<accession>A0A2P4YKB7</accession>